<organism evidence="7 8">
    <name type="scientific">Longibaculum muris</name>
    <dbReference type="NCBI Taxonomy" id="1796628"/>
    <lineage>
        <taxon>Bacteria</taxon>
        <taxon>Bacillati</taxon>
        <taxon>Bacillota</taxon>
        <taxon>Erysipelotrichia</taxon>
        <taxon>Erysipelotrichales</taxon>
        <taxon>Coprobacillaceae</taxon>
        <taxon>Longibaculum</taxon>
    </lineage>
</organism>
<dbReference type="EC" id="4.4.1.13" evidence="2"/>
<dbReference type="Gene3D" id="3.40.640.10">
    <property type="entry name" value="Type I PLP-dependent aspartate aminotransferase-like (Major domain)"/>
    <property type="match status" value="1"/>
</dbReference>
<dbReference type="InterPro" id="IPR015422">
    <property type="entry name" value="PyrdxlP-dep_Trfase_small"/>
</dbReference>
<dbReference type="InterPro" id="IPR027619">
    <property type="entry name" value="C-S_lyase_PatB-like"/>
</dbReference>
<dbReference type="Pfam" id="PF00155">
    <property type="entry name" value="Aminotran_1_2"/>
    <property type="match status" value="1"/>
</dbReference>
<name>A0A4R3YLF2_9FIRM</name>
<dbReference type="CDD" id="cd00609">
    <property type="entry name" value="AAT_like"/>
    <property type="match status" value="1"/>
</dbReference>
<dbReference type="AlphaFoldDB" id="A0A4R3YLF2"/>
<evidence type="ECO:0000313" key="7">
    <source>
        <dbReference type="EMBL" id="TCV93615.1"/>
    </source>
</evidence>
<evidence type="ECO:0000256" key="3">
    <source>
        <dbReference type="ARBA" id="ARBA00022898"/>
    </source>
</evidence>
<dbReference type="InterPro" id="IPR015424">
    <property type="entry name" value="PyrdxlP-dep_Trfase"/>
</dbReference>
<evidence type="ECO:0000259" key="6">
    <source>
        <dbReference type="Pfam" id="PF00155"/>
    </source>
</evidence>
<evidence type="ECO:0000256" key="2">
    <source>
        <dbReference type="ARBA" id="ARBA00012224"/>
    </source>
</evidence>
<dbReference type="NCBIfam" id="TIGR04350">
    <property type="entry name" value="C_S_lyase_PatB"/>
    <property type="match status" value="1"/>
</dbReference>
<keyword evidence="4 7" id="KW-0456">Lyase</keyword>
<reference evidence="7 8" key="1">
    <citation type="submission" date="2019-03" db="EMBL/GenBank/DDBJ databases">
        <title>Genomic Encyclopedia of Type Strains, Phase IV (KMG-IV): sequencing the most valuable type-strain genomes for metagenomic binning, comparative biology and taxonomic classification.</title>
        <authorList>
            <person name="Goeker M."/>
        </authorList>
    </citation>
    <scope>NUCLEOTIDE SEQUENCE [LARGE SCALE GENOMIC DNA]</scope>
    <source>
        <strain evidence="7 8">DSM 29487</strain>
    </source>
</reference>
<dbReference type="Gene3D" id="3.90.1150.10">
    <property type="entry name" value="Aspartate Aminotransferase, domain 1"/>
    <property type="match status" value="1"/>
</dbReference>
<comment type="similarity">
    <text evidence="5">Belongs to the class-II pyridoxal-phosphate-dependent aminotransferase family. MalY/PatB cystathionine beta-lyase subfamily.</text>
</comment>
<keyword evidence="3" id="KW-0663">Pyridoxal phosphate</keyword>
<gene>
    <name evidence="7" type="ORF">EDD60_12349</name>
</gene>
<dbReference type="EMBL" id="SMCQ01000023">
    <property type="protein sequence ID" value="TCV93615.1"/>
    <property type="molecule type" value="Genomic_DNA"/>
</dbReference>
<proteinExistence type="inferred from homology"/>
<dbReference type="GeneID" id="98916353"/>
<evidence type="ECO:0000256" key="5">
    <source>
        <dbReference type="ARBA" id="ARBA00037974"/>
    </source>
</evidence>
<dbReference type="SUPFAM" id="SSF53383">
    <property type="entry name" value="PLP-dependent transferases"/>
    <property type="match status" value="1"/>
</dbReference>
<evidence type="ECO:0000313" key="8">
    <source>
        <dbReference type="Proteomes" id="UP000295515"/>
    </source>
</evidence>
<sequence>MYNFDEIIDRKHTNAMNTDGFRDYIFHADESMKFPYKDEEFIRMWVADMEFATPDVVIEGIEERLKNRIFGYTRVFSNDYYDAFVSWCQKRYDWSFEKKELVMSNGIIPALYELVNYICKKDEKVLFLTPSYAYFKYAADFNERESVCSDLINQDGYYTIDYEDFAKKASDPQTKLFILCNPHNPTGRVWREEELMKIAKIIEENELWVISDEIHCDLIRTCQKHIPLGKVMPTYQKLITCMAPTKTFNLAGLMISNVIIRDEKLRNIWLSRHYNFDNPLSIAAAQSAYAKGEEWLKELQVYLDNNFKLTQDYLKENLPQAKFRISEATYLAWVDLSNYFEPDENLPLFFAYRAGVLLEGGNMFVQNSDCFIRLNLACPKSILLEGLKRICEAVLTKHNEKYLGETK</sequence>
<evidence type="ECO:0000256" key="4">
    <source>
        <dbReference type="ARBA" id="ARBA00023239"/>
    </source>
</evidence>
<comment type="cofactor">
    <cofactor evidence="1">
        <name>pyridoxal 5'-phosphate</name>
        <dbReference type="ChEBI" id="CHEBI:597326"/>
    </cofactor>
</comment>
<dbReference type="InterPro" id="IPR015421">
    <property type="entry name" value="PyrdxlP-dep_Trfase_major"/>
</dbReference>
<protein>
    <recommendedName>
        <fullName evidence="2">cysteine-S-conjugate beta-lyase</fullName>
        <ecNumber evidence="2">4.4.1.13</ecNumber>
    </recommendedName>
</protein>
<dbReference type="PANTHER" id="PTHR43525:SF1">
    <property type="entry name" value="PROTEIN MALY"/>
    <property type="match status" value="1"/>
</dbReference>
<dbReference type="InterPro" id="IPR051798">
    <property type="entry name" value="Class-II_PLP-Dep_Aminotrans"/>
</dbReference>
<dbReference type="RefSeq" id="WP_066448745.1">
    <property type="nucleotide sequence ID" value="NZ_JANKBF010000020.1"/>
</dbReference>
<dbReference type="InterPro" id="IPR004839">
    <property type="entry name" value="Aminotransferase_I/II_large"/>
</dbReference>
<dbReference type="GO" id="GO:0047804">
    <property type="term" value="F:cysteine-S-conjugate beta-lyase activity"/>
    <property type="evidence" value="ECO:0007669"/>
    <property type="project" value="UniProtKB-EC"/>
</dbReference>
<evidence type="ECO:0000256" key="1">
    <source>
        <dbReference type="ARBA" id="ARBA00001933"/>
    </source>
</evidence>
<dbReference type="Proteomes" id="UP000295515">
    <property type="component" value="Unassembled WGS sequence"/>
</dbReference>
<keyword evidence="8" id="KW-1185">Reference proteome</keyword>
<comment type="caution">
    <text evidence="7">The sequence shown here is derived from an EMBL/GenBank/DDBJ whole genome shotgun (WGS) entry which is preliminary data.</text>
</comment>
<accession>A0A4R3YLF2</accession>
<dbReference type="PANTHER" id="PTHR43525">
    <property type="entry name" value="PROTEIN MALY"/>
    <property type="match status" value="1"/>
</dbReference>
<dbReference type="GO" id="GO:0030170">
    <property type="term" value="F:pyridoxal phosphate binding"/>
    <property type="evidence" value="ECO:0007669"/>
    <property type="project" value="InterPro"/>
</dbReference>
<feature type="domain" description="Aminotransferase class I/classII large" evidence="6">
    <location>
        <begin position="48"/>
        <end position="379"/>
    </location>
</feature>